<dbReference type="EnsemblMetazoa" id="G33033.1">
    <property type="protein sequence ID" value="G33033.1:cds"/>
    <property type="gene ID" value="G33033"/>
</dbReference>
<evidence type="ECO:0000313" key="2">
    <source>
        <dbReference type="EnsemblMetazoa" id="G33033.1:cds"/>
    </source>
</evidence>
<evidence type="ECO:0000256" key="1">
    <source>
        <dbReference type="SAM" id="Phobius"/>
    </source>
</evidence>
<name>A0A8W8MGV6_MAGGI</name>
<keyword evidence="3" id="KW-1185">Reference proteome</keyword>
<feature type="transmembrane region" description="Helical" evidence="1">
    <location>
        <begin position="66"/>
        <end position="88"/>
    </location>
</feature>
<organism evidence="2 3">
    <name type="scientific">Magallana gigas</name>
    <name type="common">Pacific oyster</name>
    <name type="synonym">Crassostrea gigas</name>
    <dbReference type="NCBI Taxonomy" id="29159"/>
    <lineage>
        <taxon>Eukaryota</taxon>
        <taxon>Metazoa</taxon>
        <taxon>Spiralia</taxon>
        <taxon>Lophotrochozoa</taxon>
        <taxon>Mollusca</taxon>
        <taxon>Bivalvia</taxon>
        <taxon>Autobranchia</taxon>
        <taxon>Pteriomorphia</taxon>
        <taxon>Ostreida</taxon>
        <taxon>Ostreoidea</taxon>
        <taxon>Ostreidae</taxon>
        <taxon>Magallana</taxon>
    </lineage>
</organism>
<keyword evidence="1" id="KW-0812">Transmembrane</keyword>
<keyword evidence="1" id="KW-1133">Transmembrane helix</keyword>
<protein>
    <submittedName>
        <fullName evidence="2">Uncharacterized protein</fullName>
    </submittedName>
</protein>
<sequence>MSTEGFALDLFVSEEELMELIRDIRLLWKEGGMSCKVERCEGLFLQSFKDCRMHWREYCRTVKVNFCIYMYTLFGASLLGPWLEILYITPERSLSPSSLGRGIQYQNDLR</sequence>
<evidence type="ECO:0000313" key="3">
    <source>
        <dbReference type="Proteomes" id="UP000005408"/>
    </source>
</evidence>
<dbReference type="Proteomes" id="UP000005408">
    <property type="component" value="Unassembled WGS sequence"/>
</dbReference>
<proteinExistence type="predicted"/>
<reference evidence="2" key="1">
    <citation type="submission" date="2022-08" db="UniProtKB">
        <authorList>
            <consortium name="EnsemblMetazoa"/>
        </authorList>
    </citation>
    <scope>IDENTIFICATION</scope>
    <source>
        <strain evidence="2">05x7-T-G4-1.051#20</strain>
    </source>
</reference>
<dbReference type="AlphaFoldDB" id="A0A8W8MGV6"/>
<accession>A0A8W8MGV6</accession>
<keyword evidence="1" id="KW-0472">Membrane</keyword>